<sequence length="39" mass="4477">ISKEKARLDLSGLISSVKLFHLSQFGHLPNHLIELYPQF</sequence>
<reference evidence="1" key="1">
    <citation type="journal article" date="2014" name="Front. Microbiol.">
        <title>High frequency of phylogenetically diverse reductive dehalogenase-homologous genes in deep subseafloor sedimentary metagenomes.</title>
        <authorList>
            <person name="Kawai M."/>
            <person name="Futagami T."/>
            <person name="Toyoda A."/>
            <person name="Takaki Y."/>
            <person name="Nishi S."/>
            <person name="Hori S."/>
            <person name="Arai W."/>
            <person name="Tsubouchi T."/>
            <person name="Morono Y."/>
            <person name="Uchiyama I."/>
            <person name="Ito T."/>
            <person name="Fujiyama A."/>
            <person name="Inagaki F."/>
            <person name="Takami H."/>
        </authorList>
    </citation>
    <scope>NUCLEOTIDE SEQUENCE</scope>
    <source>
        <strain evidence="1">Expedition CK06-06</strain>
    </source>
</reference>
<comment type="caution">
    <text evidence="1">The sequence shown here is derived from an EMBL/GenBank/DDBJ whole genome shotgun (WGS) entry which is preliminary data.</text>
</comment>
<dbReference type="AlphaFoldDB" id="X1DFV4"/>
<feature type="non-terminal residue" evidence="1">
    <location>
        <position position="1"/>
    </location>
</feature>
<gene>
    <name evidence="1" type="ORF">S01H4_59264</name>
</gene>
<protein>
    <submittedName>
        <fullName evidence="1">Uncharacterized protein</fullName>
    </submittedName>
</protein>
<evidence type="ECO:0000313" key="1">
    <source>
        <dbReference type="EMBL" id="GAH07185.1"/>
    </source>
</evidence>
<organism evidence="1">
    <name type="scientific">marine sediment metagenome</name>
    <dbReference type="NCBI Taxonomy" id="412755"/>
    <lineage>
        <taxon>unclassified sequences</taxon>
        <taxon>metagenomes</taxon>
        <taxon>ecological metagenomes</taxon>
    </lineage>
</organism>
<dbReference type="EMBL" id="BART01034733">
    <property type="protein sequence ID" value="GAH07185.1"/>
    <property type="molecule type" value="Genomic_DNA"/>
</dbReference>
<proteinExistence type="predicted"/>
<accession>X1DFV4</accession>
<name>X1DFV4_9ZZZZ</name>